<dbReference type="EMBL" id="DVFW01000028">
    <property type="protein sequence ID" value="HIQ80870.1"/>
    <property type="molecule type" value="Genomic_DNA"/>
</dbReference>
<evidence type="ECO:0000313" key="7">
    <source>
        <dbReference type="EMBL" id="HIQ80870.1"/>
    </source>
</evidence>
<dbReference type="PANTHER" id="PTHR43333">
    <property type="entry name" value="2-HACID_DH_C DOMAIN-CONTAINING PROTEIN"/>
    <property type="match status" value="1"/>
</dbReference>
<dbReference type="PANTHER" id="PTHR43333:SF1">
    <property type="entry name" value="D-ISOMER SPECIFIC 2-HYDROXYACID DEHYDROGENASE NAD-BINDING DOMAIN-CONTAINING PROTEIN"/>
    <property type="match status" value="1"/>
</dbReference>
<evidence type="ECO:0000259" key="5">
    <source>
        <dbReference type="Pfam" id="PF00389"/>
    </source>
</evidence>
<dbReference type="Pfam" id="PF02826">
    <property type="entry name" value="2-Hacid_dh_C"/>
    <property type="match status" value="1"/>
</dbReference>
<dbReference type="AlphaFoldDB" id="A0A9D1CVW2"/>
<keyword evidence="3" id="KW-0520">NAD</keyword>
<dbReference type="InterPro" id="IPR006140">
    <property type="entry name" value="D-isomer_DH_NAD-bd"/>
</dbReference>
<feature type="domain" description="D-isomer specific 2-hydroxyacid dehydrogenase catalytic" evidence="5">
    <location>
        <begin position="19"/>
        <end position="301"/>
    </location>
</feature>
<organism evidence="7 8">
    <name type="scientific">Candidatus Scatavimonas merdigallinarum</name>
    <dbReference type="NCBI Taxonomy" id="2840914"/>
    <lineage>
        <taxon>Bacteria</taxon>
        <taxon>Bacillati</taxon>
        <taxon>Bacillota</taxon>
        <taxon>Clostridia</taxon>
        <taxon>Eubacteriales</taxon>
        <taxon>Oscillospiraceae</taxon>
        <taxon>Oscillospiraceae incertae sedis</taxon>
        <taxon>Candidatus Scatavimonas</taxon>
    </lineage>
</organism>
<dbReference type="Proteomes" id="UP000886787">
    <property type="component" value="Unassembled WGS sequence"/>
</dbReference>
<dbReference type="GO" id="GO:0051287">
    <property type="term" value="F:NAD binding"/>
    <property type="evidence" value="ECO:0007669"/>
    <property type="project" value="InterPro"/>
</dbReference>
<reference evidence="7" key="2">
    <citation type="journal article" date="2021" name="PeerJ">
        <title>Extensive microbial diversity within the chicken gut microbiome revealed by metagenomics and culture.</title>
        <authorList>
            <person name="Gilroy R."/>
            <person name="Ravi A."/>
            <person name="Getino M."/>
            <person name="Pursley I."/>
            <person name="Horton D.L."/>
            <person name="Alikhan N.F."/>
            <person name="Baker D."/>
            <person name="Gharbi K."/>
            <person name="Hall N."/>
            <person name="Watson M."/>
            <person name="Adriaenssens E.M."/>
            <person name="Foster-Nyarko E."/>
            <person name="Jarju S."/>
            <person name="Secka A."/>
            <person name="Antonio M."/>
            <person name="Oren A."/>
            <person name="Chaudhuri R.R."/>
            <person name="La Ragione R."/>
            <person name="Hildebrand F."/>
            <person name="Pallen M.J."/>
        </authorList>
    </citation>
    <scope>NUCLEOTIDE SEQUENCE</scope>
    <source>
        <strain evidence="7">ChiSjej1B19-3389</strain>
    </source>
</reference>
<dbReference type="Pfam" id="PF00389">
    <property type="entry name" value="2-Hacid_dh"/>
    <property type="match status" value="1"/>
</dbReference>
<reference evidence="7" key="1">
    <citation type="submission" date="2020-10" db="EMBL/GenBank/DDBJ databases">
        <authorList>
            <person name="Gilroy R."/>
        </authorList>
    </citation>
    <scope>NUCLEOTIDE SEQUENCE</scope>
    <source>
        <strain evidence="7">ChiSjej1B19-3389</strain>
    </source>
</reference>
<comment type="similarity">
    <text evidence="1 4">Belongs to the D-isomer specific 2-hydroxyacid dehydrogenase family.</text>
</comment>
<evidence type="ECO:0000313" key="8">
    <source>
        <dbReference type="Proteomes" id="UP000886787"/>
    </source>
</evidence>
<keyword evidence="2 4" id="KW-0560">Oxidoreductase</keyword>
<proteinExistence type="inferred from homology"/>
<evidence type="ECO:0000256" key="1">
    <source>
        <dbReference type="ARBA" id="ARBA00005854"/>
    </source>
</evidence>
<evidence type="ECO:0000256" key="2">
    <source>
        <dbReference type="ARBA" id="ARBA00023002"/>
    </source>
</evidence>
<evidence type="ECO:0000256" key="4">
    <source>
        <dbReference type="RuleBase" id="RU003719"/>
    </source>
</evidence>
<evidence type="ECO:0000256" key="3">
    <source>
        <dbReference type="ARBA" id="ARBA00023027"/>
    </source>
</evidence>
<dbReference type="Gene3D" id="3.40.50.720">
    <property type="entry name" value="NAD(P)-binding Rossmann-like Domain"/>
    <property type="match status" value="2"/>
</dbReference>
<accession>A0A9D1CVW2</accession>
<dbReference type="GO" id="GO:0016616">
    <property type="term" value="F:oxidoreductase activity, acting on the CH-OH group of donors, NAD or NADP as acceptor"/>
    <property type="evidence" value="ECO:0007669"/>
    <property type="project" value="InterPro"/>
</dbReference>
<sequence>MNILLTGAFPYDAAQIRKIEKLGCTVEFVQEERKTLSLDCALFDAVVCNSLFLYNDIAAFKRLQYIQLTSAGLERAPLAYIREHGITLQNARGVYSVPMAEWIVLKILEIYKDSKGFYKRQKEKRWEKNRNLLELNGKTACIVGAGSVGQEAARRLQAFGVVVKAVDVCDVHSPFIDHVFPMQELDTALAQSDIAVLTLPLTPDTKHLFDRARFAKMKDAAVLVNVARGAVIKEEDLITALANGKLLGAALDVFEDEPLTQNSPLWDMDHVVITPHNSFVSDKVNARLFALIYNNLLQYISR</sequence>
<comment type="caution">
    <text evidence="7">The sequence shown here is derived from an EMBL/GenBank/DDBJ whole genome shotgun (WGS) entry which is preliminary data.</text>
</comment>
<gene>
    <name evidence="7" type="ORF">IAD32_06260</name>
</gene>
<feature type="domain" description="D-isomer specific 2-hydroxyacid dehydrogenase NAD-binding" evidence="6">
    <location>
        <begin position="107"/>
        <end position="277"/>
    </location>
</feature>
<dbReference type="InterPro" id="IPR036291">
    <property type="entry name" value="NAD(P)-bd_dom_sf"/>
</dbReference>
<name>A0A9D1CVW2_9FIRM</name>
<dbReference type="InterPro" id="IPR006139">
    <property type="entry name" value="D-isomer_2_OHA_DH_cat_dom"/>
</dbReference>
<dbReference type="SUPFAM" id="SSF52283">
    <property type="entry name" value="Formate/glycerate dehydrogenase catalytic domain-like"/>
    <property type="match status" value="1"/>
</dbReference>
<protein>
    <submittedName>
        <fullName evidence="7">Hydroxyacid dehydrogenase</fullName>
    </submittedName>
</protein>
<evidence type="ECO:0000259" key="6">
    <source>
        <dbReference type="Pfam" id="PF02826"/>
    </source>
</evidence>
<dbReference type="SUPFAM" id="SSF51735">
    <property type="entry name" value="NAD(P)-binding Rossmann-fold domains"/>
    <property type="match status" value="1"/>
</dbReference>